<dbReference type="InterPro" id="IPR036412">
    <property type="entry name" value="HAD-like_sf"/>
</dbReference>
<sequence length="229" mass="26442">MKFKAVFLDFYGTLVHEDDDILPLIYDEVKRYSSDHIENLETNHIGKYWSTAFFDLSRESYGDSFLTQREIGIQSLTDTVRHFKSSCIAEDIIQTQFNHWIQPRLYEDTLPFLESIAGNPIYILSNIDRNDIMSALSFHGISVTDVITSEDVRSYKPRSELFEEGLRRSGCTAHEVIHIGDSLASDIEGAQRLGIKAIWINRLGRKLPDHYKPDYIYRNLSEINLESLS</sequence>
<evidence type="ECO:0000256" key="1">
    <source>
        <dbReference type="ARBA" id="ARBA00022801"/>
    </source>
</evidence>
<dbReference type="PANTHER" id="PTHR43316">
    <property type="entry name" value="HYDROLASE, HALOACID DELAHOGENASE-RELATED"/>
    <property type="match status" value="1"/>
</dbReference>
<keyword evidence="1 2" id="KW-0378">Hydrolase</keyword>
<dbReference type="RefSeq" id="WP_285747190.1">
    <property type="nucleotide sequence ID" value="NZ_CP127162.1"/>
</dbReference>
<organism evidence="2 3">
    <name type="scientific">Paenibacillus polygoni</name>
    <dbReference type="NCBI Taxonomy" id="3050112"/>
    <lineage>
        <taxon>Bacteria</taxon>
        <taxon>Bacillati</taxon>
        <taxon>Bacillota</taxon>
        <taxon>Bacilli</taxon>
        <taxon>Bacillales</taxon>
        <taxon>Paenibacillaceae</taxon>
        <taxon>Paenibacillus</taxon>
    </lineage>
</organism>
<protein>
    <submittedName>
        <fullName evidence="2">HAD family hydrolase</fullName>
        <ecNumber evidence="2">3.1.3.-</ecNumber>
    </submittedName>
</protein>
<dbReference type="SUPFAM" id="SSF56784">
    <property type="entry name" value="HAD-like"/>
    <property type="match status" value="1"/>
</dbReference>
<proteinExistence type="predicted"/>
<dbReference type="InterPro" id="IPR051540">
    <property type="entry name" value="S-2-haloacid_dehalogenase"/>
</dbReference>
<dbReference type="EC" id="3.1.3.-" evidence="2"/>
<dbReference type="PRINTS" id="PR00413">
    <property type="entry name" value="HADHALOGNASE"/>
</dbReference>
<dbReference type="Pfam" id="PF00702">
    <property type="entry name" value="Hydrolase"/>
    <property type="match status" value="1"/>
</dbReference>
<dbReference type="SFLD" id="SFLDG01129">
    <property type="entry name" value="C1.5:_HAD__Beta-PGM__Phosphata"/>
    <property type="match status" value="1"/>
</dbReference>
<dbReference type="InterPro" id="IPR006439">
    <property type="entry name" value="HAD-SF_hydro_IA"/>
</dbReference>
<dbReference type="EMBL" id="CP127162">
    <property type="protein sequence ID" value="WIV20342.1"/>
    <property type="molecule type" value="Genomic_DNA"/>
</dbReference>
<evidence type="ECO:0000313" key="2">
    <source>
        <dbReference type="EMBL" id="WIV20342.1"/>
    </source>
</evidence>
<dbReference type="NCBIfam" id="TIGR01549">
    <property type="entry name" value="HAD-SF-IA-v1"/>
    <property type="match status" value="1"/>
</dbReference>
<gene>
    <name evidence="2" type="ORF">QPK24_06515</name>
</gene>
<dbReference type="SFLD" id="SFLDS00003">
    <property type="entry name" value="Haloacid_Dehalogenase"/>
    <property type="match status" value="1"/>
</dbReference>
<dbReference type="GO" id="GO:0016787">
    <property type="term" value="F:hydrolase activity"/>
    <property type="evidence" value="ECO:0007669"/>
    <property type="project" value="UniProtKB-KW"/>
</dbReference>
<dbReference type="InterPro" id="IPR023214">
    <property type="entry name" value="HAD_sf"/>
</dbReference>
<evidence type="ECO:0000313" key="3">
    <source>
        <dbReference type="Proteomes" id="UP001236415"/>
    </source>
</evidence>
<dbReference type="Gene3D" id="1.10.150.240">
    <property type="entry name" value="Putative phosphatase, domain 2"/>
    <property type="match status" value="1"/>
</dbReference>
<dbReference type="InterPro" id="IPR023198">
    <property type="entry name" value="PGP-like_dom2"/>
</dbReference>
<name>A0ABY8X4A8_9BACL</name>
<dbReference type="Proteomes" id="UP001236415">
    <property type="component" value="Chromosome"/>
</dbReference>
<accession>A0ABY8X4A8</accession>
<dbReference type="Gene3D" id="3.40.50.1000">
    <property type="entry name" value="HAD superfamily/HAD-like"/>
    <property type="match status" value="1"/>
</dbReference>
<reference evidence="2 3" key="1">
    <citation type="submission" date="2023-06" db="EMBL/GenBank/DDBJ databases">
        <title>Paenibacillus polygonum sp. nov., an endophytic bacterium, isolated from Polygonum lapathifolium L. in Nanji Wetland National Nature Reserve, South of Poyang Lake, Jiangxi Province, China.</title>
        <authorList>
            <person name="Yu Z."/>
        </authorList>
    </citation>
    <scope>NUCLEOTIDE SEQUENCE [LARGE SCALE GENOMIC DNA]</scope>
    <source>
        <strain evidence="2 3">C31</strain>
    </source>
</reference>
<keyword evidence="3" id="KW-1185">Reference proteome</keyword>